<feature type="signal peptide" evidence="5">
    <location>
        <begin position="1"/>
        <end position="23"/>
    </location>
</feature>
<keyword evidence="10" id="KW-1185">Reference proteome</keyword>
<feature type="domain" description="Plastocyanin-like" evidence="7">
    <location>
        <begin position="480"/>
        <end position="575"/>
    </location>
</feature>
<keyword evidence="3" id="KW-0560">Oxidoreductase</keyword>
<feature type="domain" description="Plastocyanin-like" evidence="6">
    <location>
        <begin position="222"/>
        <end position="378"/>
    </location>
</feature>
<accession>A0AAN6PMS1</accession>
<evidence type="ECO:0000313" key="10">
    <source>
        <dbReference type="Proteomes" id="UP001303115"/>
    </source>
</evidence>
<dbReference type="InterPro" id="IPR008972">
    <property type="entry name" value="Cupredoxin"/>
</dbReference>
<feature type="domain" description="Plastocyanin-like" evidence="8">
    <location>
        <begin position="100"/>
        <end position="212"/>
    </location>
</feature>
<keyword evidence="2" id="KW-0479">Metal-binding</keyword>
<dbReference type="InterPro" id="IPR011706">
    <property type="entry name" value="Cu-oxidase_C"/>
</dbReference>
<dbReference type="PANTHER" id="PTHR11709:SF71">
    <property type="entry name" value="OXIDOREDUCTASE TPCJ"/>
    <property type="match status" value="1"/>
</dbReference>
<dbReference type="InterPro" id="IPR045087">
    <property type="entry name" value="Cu-oxidase_fam"/>
</dbReference>
<evidence type="ECO:0000256" key="4">
    <source>
        <dbReference type="ARBA" id="ARBA00023008"/>
    </source>
</evidence>
<dbReference type="Proteomes" id="UP001303115">
    <property type="component" value="Unassembled WGS sequence"/>
</dbReference>
<dbReference type="InterPro" id="IPR033138">
    <property type="entry name" value="Cu_oxidase_CS"/>
</dbReference>
<dbReference type="GO" id="GO:0016491">
    <property type="term" value="F:oxidoreductase activity"/>
    <property type="evidence" value="ECO:0007669"/>
    <property type="project" value="UniProtKB-KW"/>
</dbReference>
<protein>
    <submittedName>
        <fullName evidence="9">Multicopper oxidase-domain-containing protein</fullName>
    </submittedName>
</protein>
<proteinExistence type="inferred from homology"/>
<keyword evidence="4" id="KW-0186">Copper</keyword>
<dbReference type="FunFam" id="2.60.40.420:FF:000021">
    <property type="entry name" value="Extracellular dihydrogeodin oxidase/laccase"/>
    <property type="match status" value="1"/>
</dbReference>
<dbReference type="AlphaFoldDB" id="A0AAN6PMS1"/>
<dbReference type="InterPro" id="IPR002355">
    <property type="entry name" value="Cu_oxidase_Cu_BS"/>
</dbReference>
<dbReference type="InterPro" id="IPR001117">
    <property type="entry name" value="Cu-oxidase_2nd"/>
</dbReference>
<dbReference type="PROSITE" id="PS00080">
    <property type="entry name" value="MULTICOPPER_OXIDASE2"/>
    <property type="match status" value="1"/>
</dbReference>
<dbReference type="SUPFAM" id="SSF49503">
    <property type="entry name" value="Cupredoxins"/>
    <property type="match status" value="3"/>
</dbReference>
<dbReference type="Pfam" id="PF07731">
    <property type="entry name" value="Cu-oxidase_2"/>
    <property type="match status" value="1"/>
</dbReference>
<evidence type="ECO:0000259" key="6">
    <source>
        <dbReference type="Pfam" id="PF00394"/>
    </source>
</evidence>
<keyword evidence="5" id="KW-0732">Signal</keyword>
<dbReference type="FunFam" id="2.60.40.420:FF:000045">
    <property type="entry name" value="Laccase 2"/>
    <property type="match status" value="1"/>
</dbReference>
<organism evidence="9 10">
    <name type="scientific">Parachaetomium inaequale</name>
    <dbReference type="NCBI Taxonomy" id="2588326"/>
    <lineage>
        <taxon>Eukaryota</taxon>
        <taxon>Fungi</taxon>
        <taxon>Dikarya</taxon>
        <taxon>Ascomycota</taxon>
        <taxon>Pezizomycotina</taxon>
        <taxon>Sordariomycetes</taxon>
        <taxon>Sordariomycetidae</taxon>
        <taxon>Sordariales</taxon>
        <taxon>Chaetomiaceae</taxon>
        <taxon>Parachaetomium</taxon>
    </lineage>
</organism>
<evidence type="ECO:0000256" key="1">
    <source>
        <dbReference type="ARBA" id="ARBA00010609"/>
    </source>
</evidence>
<dbReference type="GO" id="GO:0005507">
    <property type="term" value="F:copper ion binding"/>
    <property type="evidence" value="ECO:0007669"/>
    <property type="project" value="InterPro"/>
</dbReference>
<evidence type="ECO:0000259" key="7">
    <source>
        <dbReference type="Pfam" id="PF07731"/>
    </source>
</evidence>
<dbReference type="PANTHER" id="PTHR11709">
    <property type="entry name" value="MULTI-COPPER OXIDASE"/>
    <property type="match status" value="1"/>
</dbReference>
<comment type="similarity">
    <text evidence="1">Belongs to the multicopper oxidase family.</text>
</comment>
<evidence type="ECO:0000259" key="8">
    <source>
        <dbReference type="Pfam" id="PF07732"/>
    </source>
</evidence>
<evidence type="ECO:0000313" key="9">
    <source>
        <dbReference type="EMBL" id="KAK4043914.1"/>
    </source>
</evidence>
<dbReference type="PROSITE" id="PS00079">
    <property type="entry name" value="MULTICOPPER_OXIDASE1"/>
    <property type="match status" value="1"/>
</dbReference>
<evidence type="ECO:0000256" key="5">
    <source>
        <dbReference type="SAM" id="SignalP"/>
    </source>
</evidence>
<reference evidence="10" key="1">
    <citation type="journal article" date="2023" name="Mol. Phylogenet. Evol.">
        <title>Genome-scale phylogeny and comparative genomics of the fungal order Sordariales.</title>
        <authorList>
            <person name="Hensen N."/>
            <person name="Bonometti L."/>
            <person name="Westerberg I."/>
            <person name="Brannstrom I.O."/>
            <person name="Guillou S."/>
            <person name="Cros-Aarteil S."/>
            <person name="Calhoun S."/>
            <person name="Haridas S."/>
            <person name="Kuo A."/>
            <person name="Mondo S."/>
            <person name="Pangilinan J."/>
            <person name="Riley R."/>
            <person name="LaButti K."/>
            <person name="Andreopoulos B."/>
            <person name="Lipzen A."/>
            <person name="Chen C."/>
            <person name="Yan M."/>
            <person name="Daum C."/>
            <person name="Ng V."/>
            <person name="Clum A."/>
            <person name="Steindorff A."/>
            <person name="Ohm R.A."/>
            <person name="Martin F."/>
            <person name="Silar P."/>
            <person name="Natvig D.O."/>
            <person name="Lalanne C."/>
            <person name="Gautier V."/>
            <person name="Ament-Velasquez S.L."/>
            <person name="Kruys A."/>
            <person name="Hutchinson M.I."/>
            <person name="Powell A.J."/>
            <person name="Barry K."/>
            <person name="Miller A.N."/>
            <person name="Grigoriev I.V."/>
            <person name="Debuchy R."/>
            <person name="Gladieux P."/>
            <person name="Hiltunen Thoren M."/>
            <person name="Johannesson H."/>
        </authorList>
    </citation>
    <scope>NUCLEOTIDE SEQUENCE [LARGE SCALE GENOMIC DNA]</scope>
    <source>
        <strain evidence="10">CBS 284.82</strain>
    </source>
</reference>
<dbReference type="CDD" id="cd13854">
    <property type="entry name" value="CuRO_1_MaLCC_like"/>
    <property type="match status" value="1"/>
</dbReference>
<dbReference type="Gene3D" id="2.60.40.420">
    <property type="entry name" value="Cupredoxins - blue copper proteins"/>
    <property type="match status" value="3"/>
</dbReference>
<feature type="chain" id="PRO_5043041197" evidence="5">
    <location>
        <begin position="24"/>
        <end position="614"/>
    </location>
</feature>
<dbReference type="EMBL" id="MU854323">
    <property type="protein sequence ID" value="KAK4043914.1"/>
    <property type="molecule type" value="Genomic_DNA"/>
</dbReference>
<evidence type="ECO:0000256" key="3">
    <source>
        <dbReference type="ARBA" id="ARBA00023002"/>
    </source>
</evidence>
<gene>
    <name evidence="9" type="ORF">C8A01DRAFT_43274</name>
</gene>
<sequence>MGWIITTVQFALALSTGLLGVQGQYNVRHPLGLSSSIVCQYPGWQSCNTPTSRDCWVRKYIRGSGKYWVSQFDVSTDYEEEYPPGVTREYWLEVGGNPMIAPDGHPKTNGQYFNGTYPGPLIEACWGDEIVVHVTNKGHFGNGTTIHWHGMRQLNTNHMDGVNGVTQCPIAPGDTFTYKFRATQYGHTWYHSHYSMQYADGVVGPLVIHGPSSDDWDVDLGPVLLTDWVHDSTFNGFATMEMPGKAFYVDSVLVNGHGHFNCSGTAPGNECAGSYWETTFTPGKKHRMQLANTGFNYPIIFSIDEHNLTIIASDLVAIEPFTVPSLTISPGQRYTIIVEAKQEPDDDANYWIRTGTECGGWNANVTDNRTAIIHYEGADWKLPTVDKPMPFNTICLDVPAHLLHPIVPWQVSEHPKDVLNYTATKQTNLSDSLGPPQYKHWTLGKHPMWLDFARPSILNPDYSLGNANYTATQEDYDLGFIYLIVDANPLLPSNHPLHLHGTDFAILAQETVPWDPVTGPSLFKYDNPPRRDTVMLPHNGFVALAFRPNNPGAWLLHCHIASHASSGLAAQILIRHRGEDEDIYRGGLDEVREGCRAWAESPLSKSFVQDDSGV</sequence>
<name>A0AAN6PMS1_9PEZI</name>
<dbReference type="CDD" id="cd13880">
    <property type="entry name" value="CuRO_2_MaLCC_like"/>
    <property type="match status" value="1"/>
</dbReference>
<dbReference type="InterPro" id="IPR011707">
    <property type="entry name" value="Cu-oxidase-like_N"/>
</dbReference>
<comment type="caution">
    <text evidence="9">The sequence shown here is derived from an EMBL/GenBank/DDBJ whole genome shotgun (WGS) entry which is preliminary data.</text>
</comment>
<dbReference type="Pfam" id="PF00394">
    <property type="entry name" value="Cu-oxidase"/>
    <property type="match status" value="1"/>
</dbReference>
<dbReference type="Pfam" id="PF07732">
    <property type="entry name" value="Cu-oxidase_3"/>
    <property type="match status" value="1"/>
</dbReference>
<evidence type="ECO:0000256" key="2">
    <source>
        <dbReference type="ARBA" id="ARBA00022723"/>
    </source>
</evidence>